<protein>
    <recommendedName>
        <fullName evidence="4">BIG2 domain-containing protein</fullName>
    </recommendedName>
</protein>
<proteinExistence type="predicted"/>
<dbReference type="EMBL" id="LMZQ01000013">
    <property type="protein sequence ID" value="KRT15031.1"/>
    <property type="molecule type" value="Genomic_DNA"/>
</dbReference>
<keyword evidence="3" id="KW-1185">Reference proteome</keyword>
<dbReference type="PROSITE" id="PS51257">
    <property type="entry name" value="PROKAR_LIPOPROTEIN"/>
    <property type="match status" value="1"/>
</dbReference>
<evidence type="ECO:0000313" key="2">
    <source>
        <dbReference type="EMBL" id="KRT15031.1"/>
    </source>
</evidence>
<name>A0A0T5VMD2_9SPHI</name>
<dbReference type="InterPro" id="IPR035986">
    <property type="entry name" value="PKD_dom_sf"/>
</dbReference>
<sequence>MKTKLMILLIAAICCSSAWSGCKKDDVQDQEDASILYPRIFGDNILFPVPAITSVITVGQTKVFSGLTYSPADQVAVTWKVNDAVVATSKDYTFTGTAKGLFTISVEAAYNNMKTSRTCKVQVN</sequence>
<organism evidence="2 3">
    <name type="scientific">Pedobacter ginsenosidimutans</name>
    <dbReference type="NCBI Taxonomy" id="687842"/>
    <lineage>
        <taxon>Bacteria</taxon>
        <taxon>Pseudomonadati</taxon>
        <taxon>Bacteroidota</taxon>
        <taxon>Sphingobacteriia</taxon>
        <taxon>Sphingobacteriales</taxon>
        <taxon>Sphingobacteriaceae</taxon>
        <taxon>Pedobacter</taxon>
    </lineage>
</organism>
<feature type="signal peptide" evidence="1">
    <location>
        <begin position="1"/>
        <end position="20"/>
    </location>
</feature>
<evidence type="ECO:0000256" key="1">
    <source>
        <dbReference type="SAM" id="SignalP"/>
    </source>
</evidence>
<feature type="chain" id="PRO_5006665397" description="BIG2 domain-containing protein" evidence="1">
    <location>
        <begin position="21"/>
        <end position="124"/>
    </location>
</feature>
<evidence type="ECO:0008006" key="4">
    <source>
        <dbReference type="Google" id="ProtNLM"/>
    </source>
</evidence>
<dbReference type="OrthoDB" id="973993at2"/>
<evidence type="ECO:0000313" key="3">
    <source>
        <dbReference type="Proteomes" id="UP000051950"/>
    </source>
</evidence>
<dbReference type="AlphaFoldDB" id="A0A0T5VMD2"/>
<accession>A0A0T5VMD2</accession>
<keyword evidence="1" id="KW-0732">Signal</keyword>
<dbReference type="STRING" id="687842.ASU31_17105"/>
<dbReference type="SUPFAM" id="SSF49299">
    <property type="entry name" value="PKD domain"/>
    <property type="match status" value="1"/>
</dbReference>
<reference evidence="2 3" key="1">
    <citation type="submission" date="2015-11" db="EMBL/GenBank/DDBJ databases">
        <title>Sequence of Pedobacter ginsenosidimutans.</title>
        <authorList>
            <person name="Carson E."/>
            <person name="Keyser V."/>
            <person name="Newman J."/>
            <person name="Miller J."/>
        </authorList>
    </citation>
    <scope>NUCLEOTIDE SEQUENCE [LARGE SCALE GENOMIC DNA]</scope>
    <source>
        <strain evidence="2 3">KACC 14530</strain>
    </source>
</reference>
<comment type="caution">
    <text evidence="2">The sequence shown here is derived from an EMBL/GenBank/DDBJ whole genome shotgun (WGS) entry which is preliminary data.</text>
</comment>
<dbReference type="Proteomes" id="UP000051950">
    <property type="component" value="Unassembled WGS sequence"/>
</dbReference>
<dbReference type="RefSeq" id="WP_057933484.1">
    <property type="nucleotide sequence ID" value="NZ_LMZQ01000013.1"/>
</dbReference>
<gene>
    <name evidence="2" type="ORF">ASU31_17105</name>
</gene>